<feature type="transmembrane region" description="Helical" evidence="1">
    <location>
        <begin position="95"/>
        <end position="117"/>
    </location>
</feature>
<gene>
    <name evidence="2" type="ORF">SAMN05660772_02343</name>
</gene>
<dbReference type="AlphaFoldDB" id="A0A1W1UUS8"/>
<evidence type="ECO:0000313" key="3">
    <source>
        <dbReference type="Proteomes" id="UP000192408"/>
    </source>
</evidence>
<accession>A0A1W1UUS8</accession>
<reference evidence="3" key="1">
    <citation type="submission" date="2017-04" db="EMBL/GenBank/DDBJ databases">
        <authorList>
            <person name="Varghese N."/>
            <person name="Submissions S."/>
        </authorList>
    </citation>
    <scope>NUCLEOTIDE SEQUENCE [LARGE SCALE GENOMIC DNA]</scope>
    <source>
        <strain evidence="3">DSM 23072</strain>
    </source>
</reference>
<feature type="transmembrane region" description="Helical" evidence="1">
    <location>
        <begin position="25"/>
        <end position="42"/>
    </location>
</feature>
<evidence type="ECO:0000256" key="1">
    <source>
        <dbReference type="SAM" id="Phobius"/>
    </source>
</evidence>
<proteinExistence type="predicted"/>
<keyword evidence="1" id="KW-0472">Membrane</keyword>
<feature type="transmembrane region" description="Helical" evidence="1">
    <location>
        <begin position="54"/>
        <end position="74"/>
    </location>
</feature>
<sequence>MSEIVYFLCGWATASIISYFYCKRVVLLILGLVLFVSIEIIRRNSEYFQNWIANIYPITMLLALLFLHTFLMFATPLMMKVPRINQKNKEIGTRVFIAIFYIFTLFFLFMMFIKGVIY</sequence>
<keyword evidence="1" id="KW-0812">Transmembrane</keyword>
<evidence type="ECO:0000313" key="2">
    <source>
        <dbReference type="EMBL" id="SMB84786.1"/>
    </source>
</evidence>
<dbReference type="EMBL" id="FWWV01000016">
    <property type="protein sequence ID" value="SMB84786.1"/>
    <property type="molecule type" value="Genomic_DNA"/>
</dbReference>
<protein>
    <submittedName>
        <fullName evidence="2">Uncharacterized protein</fullName>
    </submittedName>
</protein>
<organism evidence="2 3">
    <name type="scientific">Pasteurella testudinis DSM 23072</name>
    <dbReference type="NCBI Taxonomy" id="1122938"/>
    <lineage>
        <taxon>Bacteria</taxon>
        <taxon>Pseudomonadati</taxon>
        <taxon>Pseudomonadota</taxon>
        <taxon>Gammaproteobacteria</taxon>
        <taxon>Pasteurellales</taxon>
        <taxon>Pasteurellaceae</taxon>
        <taxon>Pasteurella</taxon>
    </lineage>
</organism>
<keyword evidence="3" id="KW-1185">Reference proteome</keyword>
<dbReference type="STRING" id="1122938.SAMN05660772_02343"/>
<dbReference type="Proteomes" id="UP000192408">
    <property type="component" value="Unassembled WGS sequence"/>
</dbReference>
<keyword evidence="1" id="KW-1133">Transmembrane helix</keyword>
<name>A0A1W1UUS8_9PAST</name>